<name>A0A0F7FYT8_9ACTN</name>
<evidence type="ECO:0000313" key="12">
    <source>
        <dbReference type="Proteomes" id="UP000034034"/>
    </source>
</evidence>
<dbReference type="NCBIfam" id="TIGR00977">
    <property type="entry name" value="citramal_synth"/>
    <property type="match status" value="1"/>
</dbReference>
<keyword evidence="6" id="KW-0100">Branched-chain amino acid biosynthesis</keyword>
<dbReference type="UniPathway" id="UPA00047">
    <property type="reaction ID" value="UER00066"/>
</dbReference>
<dbReference type="Pfam" id="PF22617">
    <property type="entry name" value="HCS_D2"/>
    <property type="match status" value="1"/>
</dbReference>
<dbReference type="GO" id="GO:0009097">
    <property type="term" value="P:isoleucine biosynthetic process"/>
    <property type="evidence" value="ECO:0007669"/>
    <property type="project" value="UniProtKB-UniRule"/>
</dbReference>
<dbReference type="InterPro" id="IPR005675">
    <property type="entry name" value="Citramal_synthase"/>
</dbReference>
<feature type="domain" description="Pyruvate carboxyltransferase" evidence="10">
    <location>
        <begin position="14"/>
        <end position="276"/>
    </location>
</feature>
<dbReference type="PROSITE" id="PS00815">
    <property type="entry name" value="AIPM_HOMOCIT_SYNTH_1"/>
    <property type="match status" value="1"/>
</dbReference>
<dbReference type="SUPFAM" id="SSF110921">
    <property type="entry name" value="2-isopropylmalate synthase LeuA, allosteric (dimerisation) domain"/>
    <property type="match status" value="1"/>
</dbReference>
<comment type="pathway">
    <text evidence="1">Amino-acid biosynthesis; L-isoleucine biosynthesis; 2-oxobutanoate from pyruvate: step 1/3.</text>
</comment>
<dbReference type="InterPro" id="IPR013709">
    <property type="entry name" value="2-isopropylmalate_synth_dimer"/>
</dbReference>
<evidence type="ECO:0000256" key="6">
    <source>
        <dbReference type="ARBA" id="ARBA00023304"/>
    </source>
</evidence>
<dbReference type="SMART" id="SM00917">
    <property type="entry name" value="LeuA_dimer"/>
    <property type="match status" value="1"/>
</dbReference>
<dbReference type="RefSeq" id="WP_030738917.1">
    <property type="nucleotide sequence ID" value="NZ_CP009922.3"/>
</dbReference>
<dbReference type="PANTHER" id="PTHR43538">
    <property type="entry name" value="ALPHA-IPM SYNTHASE/HOMOCITRATE SYNTHASE"/>
    <property type="match status" value="1"/>
</dbReference>
<evidence type="ECO:0000256" key="4">
    <source>
        <dbReference type="ARBA" id="ARBA00022624"/>
    </source>
</evidence>
<evidence type="ECO:0000256" key="3">
    <source>
        <dbReference type="ARBA" id="ARBA00022605"/>
    </source>
</evidence>
<dbReference type="PROSITE" id="PS50991">
    <property type="entry name" value="PYR_CT"/>
    <property type="match status" value="1"/>
</dbReference>
<dbReference type="HOGENOM" id="CLU_022158_7_0_11"/>
<sequence>MTAPDTSAAPDDGFHVFDTTLRDGAQREGINLTVADKLAIARHLDDFGVGFIEGGWPGANPRDTEFFRRARELPWRHAQLVAFGATRKAGTTAAEDPQVRALLDSGAPVITLVAKSHDRHVELALRTTPDENLAMIADTVRHLRAAGRRVFVDCEHFFDGYSDNPGYALEVVRTAATAGADVVILCDTNGGMLPAQVQATVRTVVADTGARIGIHAQDDTGCAVANTLAAVDAGATHVQCTANGYGERVGNANLFPVVAALELKYGKRVLPPGALQEMTRISHAIAEVVNLTPSTHQPYVGLSAFAHKAGLHASAIKVDPDLYQHIDPELVGNSMRMLVSDMAGRASIELKGRELGYDLEGDRELVGRIVARVKEQELKGYTYEAADASFELLLRDEVTGRASRFFRLESWRAITDQRPDGTVDNEATVKLWAKGERVVATGEGNGPVNALDRALRGGLERTFPELARLQLVDYKVRILAGRSGTHSTTRVLITTGDGTSEWSTVGVADNVIAASWQALEDAYTYGLLRAGLRPTD</sequence>
<reference evidence="11" key="1">
    <citation type="submission" date="2019-08" db="EMBL/GenBank/DDBJ databases">
        <title>Complete genome sequence of a mangrove-derived Streptomyces xiamenensis.</title>
        <authorList>
            <person name="Xu J."/>
        </authorList>
    </citation>
    <scope>NUCLEOTIDE SEQUENCE</scope>
    <source>
        <strain evidence="11">318</strain>
    </source>
</reference>
<comment type="similarity">
    <text evidence="2 9">Belongs to the alpha-IPM synthase/homocitrate synthase family.</text>
</comment>
<evidence type="ECO:0000256" key="2">
    <source>
        <dbReference type="ARBA" id="ARBA00006154"/>
    </source>
</evidence>
<dbReference type="KEGG" id="sxi:SXIM_43450"/>
<dbReference type="AlphaFoldDB" id="A0A0F7FYT8"/>
<dbReference type="SUPFAM" id="SSF51569">
    <property type="entry name" value="Aldolase"/>
    <property type="match status" value="1"/>
</dbReference>
<dbReference type="InterPro" id="IPR002034">
    <property type="entry name" value="AIPM/Hcit_synth_CS"/>
</dbReference>
<dbReference type="InterPro" id="IPR013785">
    <property type="entry name" value="Aldolase_TIM"/>
</dbReference>
<dbReference type="InterPro" id="IPR054691">
    <property type="entry name" value="LeuA/HCS_post-cat"/>
</dbReference>
<dbReference type="GO" id="GO:0009098">
    <property type="term" value="P:L-leucine biosynthetic process"/>
    <property type="evidence" value="ECO:0007669"/>
    <property type="project" value="InterPro"/>
</dbReference>
<keyword evidence="5 9" id="KW-0808">Transferase</keyword>
<evidence type="ECO:0000256" key="1">
    <source>
        <dbReference type="ARBA" id="ARBA00004743"/>
    </source>
</evidence>
<dbReference type="GO" id="GO:0003852">
    <property type="term" value="F:2-isopropylmalate synthase activity"/>
    <property type="evidence" value="ECO:0007669"/>
    <property type="project" value="InterPro"/>
</dbReference>
<evidence type="ECO:0000313" key="11">
    <source>
        <dbReference type="EMBL" id="AKG45729.1"/>
    </source>
</evidence>
<gene>
    <name evidence="11" type="ORF">SXIM_43450</name>
</gene>
<keyword evidence="3" id="KW-0028">Amino-acid biosynthesis</keyword>
<dbReference type="Gene3D" id="3.30.160.270">
    <property type="match status" value="1"/>
</dbReference>
<evidence type="ECO:0000256" key="5">
    <source>
        <dbReference type="ARBA" id="ARBA00022679"/>
    </source>
</evidence>
<proteinExistence type="inferred from homology"/>
<dbReference type="Pfam" id="PF00682">
    <property type="entry name" value="HMGL-like"/>
    <property type="match status" value="1"/>
</dbReference>
<dbReference type="EMBL" id="CP009922">
    <property type="protein sequence ID" value="AKG45729.1"/>
    <property type="molecule type" value="Genomic_DNA"/>
</dbReference>
<keyword evidence="4" id="KW-0412">Isoleucine biosynthesis</keyword>
<dbReference type="Proteomes" id="UP000034034">
    <property type="component" value="Chromosome"/>
</dbReference>
<comment type="catalytic activity">
    <reaction evidence="7">
        <text>pyruvate + acetyl-CoA + H2O = (3R)-citramalate + CoA + H(+)</text>
        <dbReference type="Rhea" id="RHEA:19045"/>
        <dbReference type="ChEBI" id="CHEBI:15361"/>
        <dbReference type="ChEBI" id="CHEBI:15377"/>
        <dbReference type="ChEBI" id="CHEBI:15378"/>
        <dbReference type="ChEBI" id="CHEBI:30934"/>
        <dbReference type="ChEBI" id="CHEBI:57287"/>
        <dbReference type="ChEBI" id="CHEBI:57288"/>
        <dbReference type="EC" id="2.3.3.21"/>
    </reaction>
</comment>
<dbReference type="GO" id="GO:0043714">
    <property type="term" value="F:(R)-citramalate synthase activity"/>
    <property type="evidence" value="ECO:0007669"/>
    <property type="project" value="UniProtKB-UniRule"/>
</dbReference>
<dbReference type="Gene3D" id="3.20.20.70">
    <property type="entry name" value="Aldolase class I"/>
    <property type="match status" value="1"/>
</dbReference>
<evidence type="ECO:0000256" key="8">
    <source>
        <dbReference type="NCBIfam" id="TIGR00977"/>
    </source>
</evidence>
<evidence type="ECO:0000256" key="9">
    <source>
        <dbReference type="RuleBase" id="RU003523"/>
    </source>
</evidence>
<dbReference type="CDD" id="cd07941">
    <property type="entry name" value="DRE_TIM_LeuA3"/>
    <property type="match status" value="1"/>
</dbReference>
<dbReference type="Gene3D" id="1.10.238.260">
    <property type="match status" value="1"/>
</dbReference>
<keyword evidence="12" id="KW-1185">Reference proteome</keyword>
<dbReference type="STRING" id="408015.SXIM_43450"/>
<evidence type="ECO:0000256" key="7">
    <source>
        <dbReference type="ARBA" id="ARBA00048263"/>
    </source>
</evidence>
<accession>A0A0F7FYT8</accession>
<dbReference type="Pfam" id="PF08502">
    <property type="entry name" value="LeuA_dimer"/>
    <property type="match status" value="1"/>
</dbReference>
<dbReference type="InterPro" id="IPR036230">
    <property type="entry name" value="LeuA_allosteric_dom_sf"/>
</dbReference>
<protein>
    <recommendedName>
        <fullName evidence="8">Citramalate synthase</fullName>
        <ecNumber evidence="8">2.3.3.21</ecNumber>
    </recommendedName>
</protein>
<dbReference type="EC" id="2.3.3.21" evidence="8"/>
<dbReference type="PATRIC" id="fig|408015.6.peg.4400"/>
<dbReference type="InterPro" id="IPR000891">
    <property type="entry name" value="PYR_CT"/>
</dbReference>
<dbReference type="PANTHER" id="PTHR43538:SF1">
    <property type="entry name" value="(R)-CITRAMALATE SYNTHASE"/>
    <property type="match status" value="1"/>
</dbReference>
<organism evidence="11 12">
    <name type="scientific">Streptomyces xiamenensis</name>
    <dbReference type="NCBI Taxonomy" id="408015"/>
    <lineage>
        <taxon>Bacteria</taxon>
        <taxon>Bacillati</taxon>
        <taxon>Actinomycetota</taxon>
        <taxon>Actinomycetes</taxon>
        <taxon>Kitasatosporales</taxon>
        <taxon>Streptomycetaceae</taxon>
        <taxon>Streptomyces</taxon>
    </lineage>
</organism>
<evidence type="ECO:0000259" key="10">
    <source>
        <dbReference type="PROSITE" id="PS50991"/>
    </source>
</evidence>